<reference evidence="5 6" key="1">
    <citation type="submission" date="2015-08" db="EMBL/GenBank/DDBJ databases">
        <title>Ancestral chromatin configuration constrains chromatin evolution on differentiating sex chromosomes in Drosophila.</title>
        <authorList>
            <person name="Zhou Q."/>
            <person name="Bachtrog D."/>
        </authorList>
    </citation>
    <scope>NUCLEOTIDE SEQUENCE [LARGE SCALE GENOMIC DNA]</scope>
    <source>
        <tissue evidence="5">Whole larvae</tissue>
    </source>
</reference>
<dbReference type="OMA" id="APHDYVM"/>
<name>A0A0M4EMQ0_DROBS</name>
<proteinExistence type="predicted"/>
<dbReference type="InterPro" id="IPR017939">
    <property type="entry name" value="G-Glutamylcylcotransferase"/>
</dbReference>
<evidence type="ECO:0000256" key="3">
    <source>
        <dbReference type="PIRSR" id="PIRSR617939-1"/>
    </source>
</evidence>
<organism evidence="5 6">
    <name type="scientific">Drosophila busckii</name>
    <name type="common">Fruit fly</name>
    <dbReference type="NCBI Taxonomy" id="30019"/>
    <lineage>
        <taxon>Eukaryota</taxon>
        <taxon>Metazoa</taxon>
        <taxon>Ecdysozoa</taxon>
        <taxon>Arthropoda</taxon>
        <taxon>Hexapoda</taxon>
        <taxon>Insecta</taxon>
        <taxon>Pterygota</taxon>
        <taxon>Neoptera</taxon>
        <taxon>Endopterygota</taxon>
        <taxon>Diptera</taxon>
        <taxon>Brachycera</taxon>
        <taxon>Muscomorpha</taxon>
        <taxon>Ephydroidea</taxon>
        <taxon>Drosophilidae</taxon>
        <taxon>Drosophila</taxon>
    </lineage>
</organism>
<evidence type="ECO:0000256" key="2">
    <source>
        <dbReference type="ARBA" id="ARBA00023239"/>
    </source>
</evidence>
<dbReference type="PANTHER" id="PTHR12935:SF0">
    <property type="entry name" value="GAMMA-GLUTAMYLCYCLOTRANSFERASE"/>
    <property type="match status" value="1"/>
</dbReference>
<dbReference type="InterPro" id="IPR036568">
    <property type="entry name" value="GGCT-like_sf"/>
</dbReference>
<evidence type="ECO:0000313" key="6">
    <source>
        <dbReference type="Proteomes" id="UP000494163"/>
    </source>
</evidence>
<dbReference type="PANTHER" id="PTHR12935">
    <property type="entry name" value="GAMMA-GLUTAMYLCYCLOTRANSFERASE"/>
    <property type="match status" value="1"/>
</dbReference>
<dbReference type="GO" id="GO:0003839">
    <property type="term" value="F:gamma-glutamylcyclotransferase activity"/>
    <property type="evidence" value="ECO:0007669"/>
    <property type="project" value="UniProtKB-EC"/>
</dbReference>
<evidence type="ECO:0000256" key="4">
    <source>
        <dbReference type="PIRSR" id="PIRSR617939-2"/>
    </source>
</evidence>
<dbReference type="CDD" id="cd06661">
    <property type="entry name" value="GGCT_like"/>
    <property type="match status" value="1"/>
</dbReference>
<dbReference type="Proteomes" id="UP000494163">
    <property type="component" value="Chromosome 3L"/>
</dbReference>
<feature type="non-terminal residue" evidence="5">
    <location>
        <position position="191"/>
    </location>
</feature>
<feature type="active site" description="Proton acceptor" evidence="3">
    <location>
        <position position="89"/>
    </location>
</feature>
<dbReference type="Gene3D" id="3.10.490.10">
    <property type="entry name" value="Gamma-glutamyl cyclotransferase-like"/>
    <property type="match status" value="1"/>
</dbReference>
<dbReference type="EC" id="4.3.2.9" evidence="1"/>
<keyword evidence="2" id="KW-0456">Lyase</keyword>
<dbReference type="Pfam" id="PF13772">
    <property type="entry name" value="AIG2_2"/>
    <property type="match status" value="1"/>
</dbReference>
<sequence>SNNSLNMANKFYYFGFGSNMLARRIHIQNPTAKRIGAGKLENYRLDFQGIGSSRWLGAPATIVPTPGSHVYGAVWEIDMCNLSDLDNQEGVSAGIYIPISVGVTTLHDNSQLECRAYHLSTQPESDLHAAGALNIPHNRQPSKSYLKVLVKGAEETGVPQEYLKWLKGLKHNDNYVEDMEQILQLEQVKLD</sequence>
<gene>
    <name evidence="5" type="ORF">Dbus_chr3Lg2188</name>
</gene>
<evidence type="ECO:0000256" key="1">
    <source>
        <dbReference type="ARBA" id="ARBA00012346"/>
    </source>
</evidence>
<accession>A0A0M4EMQ0</accession>
<dbReference type="OrthoDB" id="2924818at2759"/>
<feature type="non-terminal residue" evidence="5">
    <location>
        <position position="1"/>
    </location>
</feature>
<dbReference type="SUPFAM" id="SSF110857">
    <property type="entry name" value="Gamma-glutamyl cyclotransferase-like"/>
    <property type="match status" value="1"/>
</dbReference>
<keyword evidence="6" id="KW-1185">Reference proteome</keyword>
<protein>
    <recommendedName>
        <fullName evidence="1">gamma-glutamylcyclotransferase</fullName>
        <ecNumber evidence="1">4.3.2.9</ecNumber>
    </recommendedName>
</protein>
<dbReference type="EMBL" id="CP012525">
    <property type="protein sequence ID" value="ALC45022.1"/>
    <property type="molecule type" value="Genomic_DNA"/>
</dbReference>
<dbReference type="STRING" id="30019.A0A0M4EMQ0"/>
<feature type="binding site" evidence="4">
    <location>
        <position position="145"/>
    </location>
    <ligand>
        <name>substrate</name>
    </ligand>
</feature>
<feature type="binding site" evidence="4">
    <location>
        <begin position="13"/>
        <end position="18"/>
    </location>
    <ligand>
        <name>substrate</name>
    </ligand>
</feature>
<evidence type="ECO:0000313" key="5">
    <source>
        <dbReference type="EMBL" id="ALC45022.1"/>
    </source>
</evidence>
<dbReference type="AlphaFoldDB" id="A0A0M4EMQ0"/>
<dbReference type="InterPro" id="IPR013024">
    <property type="entry name" value="GGCT-like"/>
</dbReference>